<protein>
    <submittedName>
        <fullName evidence="2">DUF302 domain-containing protein</fullName>
    </submittedName>
</protein>
<evidence type="ECO:0000313" key="3">
    <source>
        <dbReference type="Proteomes" id="UP000285517"/>
    </source>
</evidence>
<feature type="domain" description="DUF302" evidence="1">
    <location>
        <begin position="1"/>
        <end position="30"/>
    </location>
</feature>
<dbReference type="Proteomes" id="UP000285517">
    <property type="component" value="Chromosome"/>
</dbReference>
<dbReference type="AlphaFoldDB" id="A0A410G624"/>
<proteinExistence type="predicted"/>
<dbReference type="KEGG" id="aev:EI546_13755"/>
<evidence type="ECO:0000259" key="1">
    <source>
        <dbReference type="Pfam" id="PF03625"/>
    </source>
</evidence>
<dbReference type="InterPro" id="IPR035923">
    <property type="entry name" value="TT1751-like_sf"/>
</dbReference>
<dbReference type="RefSeq" id="WP_128251084.1">
    <property type="nucleotide sequence ID" value="NZ_CP034951.1"/>
</dbReference>
<sequence>MQNIQSVSIDLPMKVMVWENEDGIVNIGYNTIEWLKRRHNLRDDEALRSIEEAVMKICTKSHLPS</sequence>
<dbReference type="Pfam" id="PF03625">
    <property type="entry name" value="DUF302"/>
    <property type="match status" value="1"/>
</dbReference>
<evidence type="ECO:0000313" key="2">
    <source>
        <dbReference type="EMBL" id="QAA82719.1"/>
    </source>
</evidence>
<dbReference type="EMBL" id="CP034951">
    <property type="protein sequence ID" value="QAA82719.1"/>
    <property type="molecule type" value="Genomic_DNA"/>
</dbReference>
<dbReference type="SUPFAM" id="SSF103247">
    <property type="entry name" value="TT1751-like"/>
    <property type="match status" value="1"/>
</dbReference>
<dbReference type="InterPro" id="IPR005180">
    <property type="entry name" value="DUF302"/>
</dbReference>
<gene>
    <name evidence="2" type="ORF">EI546_13755</name>
</gene>
<accession>A0A410G624</accession>
<organism evidence="2 3">
    <name type="scientific">Aequorivita ciconiae</name>
    <dbReference type="NCBI Taxonomy" id="2494375"/>
    <lineage>
        <taxon>Bacteria</taxon>
        <taxon>Pseudomonadati</taxon>
        <taxon>Bacteroidota</taxon>
        <taxon>Flavobacteriia</taxon>
        <taxon>Flavobacteriales</taxon>
        <taxon>Flavobacteriaceae</taxon>
        <taxon>Aequorivita</taxon>
    </lineage>
</organism>
<keyword evidence="3" id="KW-1185">Reference proteome</keyword>
<dbReference type="OrthoDB" id="9799367at2"/>
<name>A0A410G624_9FLAO</name>
<dbReference type="Gene3D" id="3.30.310.70">
    <property type="entry name" value="TT1751-like domain"/>
    <property type="match status" value="1"/>
</dbReference>
<reference evidence="2 3" key="1">
    <citation type="submission" date="2019-01" db="EMBL/GenBank/DDBJ databases">
        <title>Complete genome sequencing of Aequorivita sp. H23M31.</title>
        <authorList>
            <person name="Bae J.-W."/>
        </authorList>
    </citation>
    <scope>NUCLEOTIDE SEQUENCE [LARGE SCALE GENOMIC DNA]</scope>
    <source>
        <strain evidence="2 3">H23M31</strain>
    </source>
</reference>